<gene>
    <name evidence="4" type="ORF">ANI01nite_07850</name>
</gene>
<dbReference type="Pfam" id="PF01156">
    <property type="entry name" value="IU_nuc_hydro"/>
    <property type="match status" value="1"/>
</dbReference>
<evidence type="ECO:0000259" key="3">
    <source>
        <dbReference type="Pfam" id="PF01156"/>
    </source>
</evidence>
<dbReference type="Proteomes" id="UP000316242">
    <property type="component" value="Unassembled WGS sequence"/>
</dbReference>
<dbReference type="RefSeq" id="WP_141356182.1">
    <property type="nucleotide sequence ID" value="NZ_BAAAWM010000001.1"/>
</dbReference>
<accession>A0ABQ0RID5</accession>
<dbReference type="InterPro" id="IPR023186">
    <property type="entry name" value="IUNH"/>
</dbReference>
<reference evidence="4 5" key="1">
    <citation type="submission" date="2019-06" db="EMBL/GenBank/DDBJ databases">
        <title>Whole genome shotgun sequence of Glutamicibacter nicotianae NBRC 14234.</title>
        <authorList>
            <person name="Hosoyama A."/>
            <person name="Uohara A."/>
            <person name="Ohji S."/>
            <person name="Ichikawa N."/>
        </authorList>
    </citation>
    <scope>NUCLEOTIDE SEQUENCE [LARGE SCALE GENOMIC DNA]</scope>
    <source>
        <strain evidence="4 5">NBRC 14234</strain>
    </source>
</reference>
<dbReference type="InterPro" id="IPR001910">
    <property type="entry name" value="Inosine/uridine_hydrolase_dom"/>
</dbReference>
<feature type="domain" description="Inosine/uridine-preferring nucleoside hydrolase" evidence="3">
    <location>
        <begin position="7"/>
        <end position="332"/>
    </location>
</feature>
<evidence type="ECO:0000256" key="2">
    <source>
        <dbReference type="ARBA" id="ARBA00023295"/>
    </source>
</evidence>
<keyword evidence="2" id="KW-0326">Glycosidase</keyword>
<dbReference type="GO" id="GO:0016787">
    <property type="term" value="F:hydrolase activity"/>
    <property type="evidence" value="ECO:0007669"/>
    <property type="project" value="UniProtKB-KW"/>
</dbReference>
<dbReference type="PANTHER" id="PTHR12304:SF4">
    <property type="entry name" value="URIDINE NUCLEOSIDASE"/>
    <property type="match status" value="1"/>
</dbReference>
<dbReference type="SUPFAM" id="SSF53590">
    <property type="entry name" value="Nucleoside hydrolase"/>
    <property type="match status" value="1"/>
</dbReference>
<protein>
    <submittedName>
        <fullName evidence="4">Nucleoside hydrolase</fullName>
    </submittedName>
</protein>
<comment type="caution">
    <text evidence="4">The sequence shown here is derived from an EMBL/GenBank/DDBJ whole genome shotgun (WGS) entry which is preliminary data.</text>
</comment>
<dbReference type="Gene3D" id="3.90.245.10">
    <property type="entry name" value="Ribonucleoside hydrolase-like"/>
    <property type="match status" value="1"/>
</dbReference>
<dbReference type="PANTHER" id="PTHR12304">
    <property type="entry name" value="INOSINE-URIDINE PREFERRING NUCLEOSIDE HYDROLASE"/>
    <property type="match status" value="1"/>
</dbReference>
<organism evidence="4 5">
    <name type="scientific">Glutamicibacter nicotianae</name>
    <name type="common">Arthrobacter nicotianae</name>
    <dbReference type="NCBI Taxonomy" id="37929"/>
    <lineage>
        <taxon>Bacteria</taxon>
        <taxon>Bacillati</taxon>
        <taxon>Actinomycetota</taxon>
        <taxon>Actinomycetes</taxon>
        <taxon>Micrococcales</taxon>
        <taxon>Micrococcaceae</taxon>
        <taxon>Glutamicibacter</taxon>
    </lineage>
</organism>
<evidence type="ECO:0000313" key="5">
    <source>
        <dbReference type="Proteomes" id="UP000316242"/>
    </source>
</evidence>
<proteinExistence type="predicted"/>
<dbReference type="EMBL" id="BJNE01000002">
    <property type="protein sequence ID" value="GEC11582.1"/>
    <property type="molecule type" value="Genomic_DNA"/>
</dbReference>
<evidence type="ECO:0000313" key="4">
    <source>
        <dbReference type="EMBL" id="GEC11582.1"/>
    </source>
</evidence>
<evidence type="ECO:0000256" key="1">
    <source>
        <dbReference type="ARBA" id="ARBA00022801"/>
    </source>
</evidence>
<keyword evidence="5" id="KW-1185">Reference proteome</keyword>
<dbReference type="InterPro" id="IPR036452">
    <property type="entry name" value="Ribo_hydro-like"/>
</dbReference>
<keyword evidence="1 4" id="KW-0378">Hydrolase</keyword>
<name>A0ABQ0RID5_GLUNI</name>
<sequence>MDHVRLLADCDTGIDDALALAYLCSLDHVWIEAVTSTPGNVDVEQVAANNRALLAFCGKLDIPVLIGAREPLEIPLVTTPETHGPQGVGYATLPDPMSPEPMDLDAVDYWIETARENPGEVTVLLTAPLTNFALALRREPRLPWLLRKVVIMGGTFYYQGNTTPTAEWNTHVDPHAAKEVFSAYTAAAEQGLDSSKLPIVCSLDTTERFEMQPAFLTKLSIEAGCAEPEIVQASDPEGTLSKSSNPLVRYLSDALRFYFEFHRQYDQGYIAHVHDFFAAGVAAGTLDYETRPATVDVETESQLFFGTTVADFRGLWGKPANAHVVVSNDPEAGFAELVQRLGALATKLNENS</sequence>